<dbReference type="GO" id="GO:0008017">
    <property type="term" value="F:microtubule binding"/>
    <property type="evidence" value="ECO:0007669"/>
    <property type="project" value="TreeGrafter"/>
</dbReference>
<feature type="coiled-coil region" evidence="5">
    <location>
        <begin position="467"/>
        <end position="564"/>
    </location>
</feature>
<feature type="region of interest" description="Disordered" evidence="6">
    <location>
        <begin position="1518"/>
        <end position="1589"/>
    </location>
</feature>
<feature type="coiled-coil region" evidence="5">
    <location>
        <begin position="246"/>
        <end position="364"/>
    </location>
</feature>
<feature type="coiled-coil region" evidence="5">
    <location>
        <begin position="1156"/>
        <end position="1191"/>
    </location>
</feature>
<feature type="coiled-coil region" evidence="5">
    <location>
        <begin position="48"/>
        <end position="196"/>
    </location>
</feature>
<evidence type="ECO:0000256" key="4">
    <source>
        <dbReference type="ARBA" id="ARBA00023054"/>
    </source>
</evidence>
<feature type="compositionally biased region" description="Polar residues" evidence="6">
    <location>
        <begin position="1825"/>
        <end position="1847"/>
    </location>
</feature>
<reference evidence="7" key="1">
    <citation type="thesis" date="2020" institute="ProQuest LLC" country="789 East Eisenhower Parkway, Ann Arbor, MI, USA">
        <title>Comparative Genomics and Chromosome Evolution.</title>
        <authorList>
            <person name="Mudd A.B."/>
        </authorList>
    </citation>
    <scope>NUCLEOTIDE SEQUENCE</scope>
    <source>
        <strain evidence="7">Female2</strain>
        <tissue evidence="7">Blood</tissue>
    </source>
</reference>
<dbReference type="Proteomes" id="UP000812440">
    <property type="component" value="Chromosome 2"/>
</dbReference>
<evidence type="ECO:0000256" key="1">
    <source>
        <dbReference type="ARBA" id="ARBA00004496"/>
    </source>
</evidence>
<name>A0A8T2KB88_9PIPI</name>
<dbReference type="GO" id="GO:0005813">
    <property type="term" value="C:centrosome"/>
    <property type="evidence" value="ECO:0007669"/>
    <property type="project" value="TreeGrafter"/>
</dbReference>
<feature type="region of interest" description="Disordered" evidence="6">
    <location>
        <begin position="1814"/>
        <end position="1893"/>
    </location>
</feature>
<dbReference type="GO" id="GO:0000132">
    <property type="term" value="P:establishment of mitotic spindle orientation"/>
    <property type="evidence" value="ECO:0007669"/>
    <property type="project" value="TreeGrafter"/>
</dbReference>
<feature type="compositionally biased region" description="Basic and acidic residues" evidence="6">
    <location>
        <begin position="1744"/>
        <end position="1755"/>
    </location>
</feature>
<evidence type="ECO:0000256" key="3">
    <source>
        <dbReference type="ARBA" id="ARBA00022553"/>
    </source>
</evidence>
<keyword evidence="4 5" id="KW-0175">Coiled coil</keyword>
<dbReference type="GO" id="GO:0005876">
    <property type="term" value="C:spindle microtubule"/>
    <property type="evidence" value="ECO:0007669"/>
    <property type="project" value="TreeGrafter"/>
</dbReference>
<feature type="region of interest" description="Disordered" evidence="6">
    <location>
        <begin position="1713"/>
        <end position="1765"/>
    </location>
</feature>
<keyword evidence="2" id="KW-0963">Cytoplasm</keyword>
<sequence length="1893" mass="218016">MSPNAPLKRKTEVRFLELHRVASSSAMKSLSAPSSPMVDVFHTPQFQMRRLRKRLSEVEECRDELEMEIAEIRKQLAEKDSQISLLQQRIEHLRLLRENQAEQQEPKELEELREKNENLMIRLHDTLKQCQDMKTDRKQLERRNDQLVEENGELSYKVRDLSNRLTQLQEALYETTEEHENSLAAWQQKQSKLESELGTTVNEKKYLEEHHLILQGKISLLEDQIKKLGEGSRQEKGDCMGDVLKLEELNQEVSSLKEQTLSLSKQIHQLENEKKKLEELETQRSRFENEKSQLQEIVTNLQTSLSEMTFQKERQENEARAQEERLTCQITTLKLEISKLKSSLTHKDEEMKELHCKVEEEKREKCLLAENVKKQEDSLKELGNQVDHLGSMLKASESKMVALTGKLEDKTREVELLREEQHKCVNERDSSIAALEEFKCTKEEEVSDLKKTYNTLEKTHHNSLVVVDELEREKAELTLKIQELDATILDLIAKCQNLDFESDSQSKAHAATVESLKAQLTEQENQLKLYEQQVSSGELLAGENSKLKEQLLSMEDSVKHLEELLEREKEGFASVVEGENKRTFQFEEEMKRLSESRDEEKAKGERFQSRLRHFEEEHRISIESLQAKLTEMAATIKQRDVEMEDAKNTKSEQLLKLNQLEADLSAAYSQIKEREAEGLKLQTTLQSAEEKHKIAHQEESLRLSELESALNNARCDLERLSNELSDERCKKETLKLTVQQLEEQKMAKISSIESEMNAALNAVRERENEAHKLSEEVEDLKRQLEESSRKHQDILAQQNIKIKRLSEEKSSTLEQQQERIRALEADMEKERHKSGDLMKQLENIHSIQVKKETELEALKKELIHKVQELEQTQKSFEDSNNRLCSLLTESQETEQLFSEAKEQAGQYQKEIEKKNKEMSILHAELKSLNSKLNSKEQVSVEFQERLSKETNRSRELEDQLKKLCTELEASGKELQEKKRATDQLRTESLGYKEEADKQKMAVDYLKQQLSSQTEANDRLQKEIKAWREKVTQKEERIHYLQENLSTNQTLLEELPSLKIGYQEMKAEQAQAEERHQKEILSHKMLTEQLQAELEKTKGEMTLAISLKDQFHNQELFIQKLQSETSENKGQILQLQQMNSQLLSQNQSLTQVSEQGTKRLESELSKLTEQHRKELESLCLRHEKDVAESKAQLQDLGHRLETVNGKYDHVKTKVLEEREKFQEERHKLLLQVEQLEAAKKEQTEQVQELNKQLSQQEKALHSQQYKLKEESDTHEEVERTRKKVSELKSQLEEQTQAVEHYKSQMEKAKVHYDAKKQQNLELSEELQSRMSEQDQLRKEIAELKAESERLNKELQLSLLQSKEVEQNSKILANQVRTLEAQVEFADRQLRELGKFQLTTDAMKSRETLCPPRATRNRPDVSIDSLDLSFEEEHPLNSTSKNVRGHQEPARIGSLESPDSGKLPKKVESLESLYFTPIPTRVQSKLESSIGSIGDLTIDSSKKTRSARRRTTQVINITMTKKTKEEPELESANTSFYSLRSAPSQQNLNQQNARRGGRPYPAASAPALSSLPSMESLGKTEQVSSDDSLNNSILMNLPGYRPTTRSSARLSQAGGRTSFYMGTCQDEPEPLDDWNRIAELQQRNRICPPHLKTSYPLESRPPITDEEVKTGDPNETLRRVTLLPSQIQESTSSSRRMTLAMTGAEQLKGTNITTRQQVKRVSEESHHGPDTPDSKKLASCFPRPMTPKDKHETRKLSTLESKAGTSQQVCPGSYSISVVSVCFVILTLILSPSGTQQSRRQSTAFSIFNTPKKLGSSLLKRGLNKKTATPKNSPRNRGAIGNTSKSTAKSPHLSIRKSPSRRSPRVSTAKSPKASGRVGPDVEIQFFDRKQHRNK</sequence>
<feature type="region of interest" description="Disordered" evidence="6">
    <location>
        <begin position="1431"/>
        <end position="1461"/>
    </location>
</feature>
<feature type="compositionally biased region" description="Basic residues" evidence="6">
    <location>
        <begin position="1852"/>
        <end position="1862"/>
    </location>
</feature>
<comment type="subcellular location">
    <subcellularLocation>
        <location evidence="1">Cytoplasm</location>
    </subcellularLocation>
</comment>
<accession>A0A8T2KB88</accession>
<feature type="compositionally biased region" description="Polar residues" evidence="6">
    <location>
        <begin position="1577"/>
        <end position="1589"/>
    </location>
</feature>
<dbReference type="InterPro" id="IPR048726">
    <property type="entry name" value="NuMA_LGNBD"/>
</dbReference>
<feature type="compositionally biased region" description="Polar residues" evidence="6">
    <location>
        <begin position="1529"/>
        <end position="1551"/>
    </location>
</feature>
<feature type="compositionally biased region" description="Low complexity" evidence="6">
    <location>
        <begin position="1557"/>
        <end position="1571"/>
    </location>
</feature>
<dbReference type="CDD" id="cd22298">
    <property type="entry name" value="NuMA_LGNBD"/>
    <property type="match status" value="1"/>
</dbReference>
<gene>
    <name evidence="7" type="ORF">GDO86_004843</name>
</gene>
<keyword evidence="3" id="KW-0597">Phosphoprotein</keyword>
<feature type="coiled-coil region" evidence="5">
    <location>
        <begin position="393"/>
        <end position="427"/>
    </location>
</feature>
<feature type="region of interest" description="Disordered" evidence="6">
    <location>
        <begin position="1649"/>
        <end position="1669"/>
    </location>
</feature>
<evidence type="ECO:0000256" key="2">
    <source>
        <dbReference type="ARBA" id="ARBA00022490"/>
    </source>
</evidence>
<dbReference type="InterPro" id="IPR051841">
    <property type="entry name" value="MT-Golgi_org_protein"/>
</dbReference>
<proteinExistence type="predicted"/>
<evidence type="ECO:0000313" key="7">
    <source>
        <dbReference type="EMBL" id="KAG8453174.1"/>
    </source>
</evidence>
<organism evidence="7 8">
    <name type="scientific">Hymenochirus boettgeri</name>
    <name type="common">Congo dwarf clawed frog</name>
    <dbReference type="NCBI Taxonomy" id="247094"/>
    <lineage>
        <taxon>Eukaryota</taxon>
        <taxon>Metazoa</taxon>
        <taxon>Chordata</taxon>
        <taxon>Craniata</taxon>
        <taxon>Vertebrata</taxon>
        <taxon>Euteleostomi</taxon>
        <taxon>Amphibia</taxon>
        <taxon>Batrachia</taxon>
        <taxon>Anura</taxon>
        <taxon>Pipoidea</taxon>
        <taxon>Pipidae</taxon>
        <taxon>Pipinae</taxon>
        <taxon>Hymenochirus</taxon>
    </lineage>
</organism>
<evidence type="ECO:0008006" key="9">
    <source>
        <dbReference type="Google" id="ProtNLM"/>
    </source>
</evidence>
<feature type="compositionally biased region" description="Polar residues" evidence="6">
    <location>
        <begin position="1756"/>
        <end position="1765"/>
    </location>
</feature>
<feature type="coiled-coil region" evidence="5">
    <location>
        <begin position="1217"/>
        <end position="1387"/>
    </location>
</feature>
<dbReference type="GO" id="GO:0000922">
    <property type="term" value="C:spindle pole"/>
    <property type="evidence" value="ECO:0007669"/>
    <property type="project" value="TreeGrafter"/>
</dbReference>
<evidence type="ECO:0000313" key="8">
    <source>
        <dbReference type="Proteomes" id="UP000812440"/>
    </source>
</evidence>
<dbReference type="PANTHER" id="PTHR18902">
    <property type="entry name" value="NUCLEAR MITOTIC APPARATUS PROTEIN 1-RELATED"/>
    <property type="match status" value="1"/>
</dbReference>
<dbReference type="EMBL" id="JAACNH010000002">
    <property type="protein sequence ID" value="KAG8453174.1"/>
    <property type="molecule type" value="Genomic_DNA"/>
</dbReference>
<feature type="compositionally biased region" description="Basic and acidic residues" evidence="6">
    <location>
        <begin position="1718"/>
        <end position="1734"/>
    </location>
</feature>
<feature type="coiled-coil region" evidence="5">
    <location>
        <begin position="643"/>
        <end position="1043"/>
    </location>
</feature>
<dbReference type="OrthoDB" id="2436455at2759"/>
<comment type="caution">
    <text evidence="7">The sequence shown here is derived from an EMBL/GenBank/DDBJ whole genome shotgun (WGS) entry which is preliminary data.</text>
</comment>
<protein>
    <recommendedName>
        <fullName evidence="9">Nuclear mitotic apparatus protein 1</fullName>
    </recommendedName>
</protein>
<evidence type="ECO:0000256" key="5">
    <source>
        <dbReference type="SAM" id="Coils"/>
    </source>
</evidence>
<dbReference type="GO" id="GO:0005737">
    <property type="term" value="C:cytoplasm"/>
    <property type="evidence" value="ECO:0007669"/>
    <property type="project" value="UniProtKB-SubCell"/>
</dbReference>
<evidence type="ECO:0000256" key="6">
    <source>
        <dbReference type="SAM" id="MobiDB-lite"/>
    </source>
</evidence>
<keyword evidence="8" id="KW-1185">Reference proteome</keyword>
<dbReference type="PANTHER" id="PTHR18902:SF24">
    <property type="entry name" value="NUCLEAR MITOTIC APPARATUS PROTEIN 1"/>
    <property type="match status" value="1"/>
</dbReference>